<keyword evidence="1" id="KW-0812">Transmembrane</keyword>
<keyword evidence="1" id="KW-1133">Transmembrane helix</keyword>
<evidence type="ECO:0000313" key="3">
    <source>
        <dbReference type="Proteomes" id="UP000030753"/>
    </source>
</evidence>
<organism evidence="2 3">
    <name type="scientific">Fusarium oxysporum NRRL 32931</name>
    <dbReference type="NCBI Taxonomy" id="660029"/>
    <lineage>
        <taxon>Eukaryota</taxon>
        <taxon>Fungi</taxon>
        <taxon>Dikarya</taxon>
        <taxon>Ascomycota</taxon>
        <taxon>Pezizomycotina</taxon>
        <taxon>Sordariomycetes</taxon>
        <taxon>Hypocreomycetidae</taxon>
        <taxon>Hypocreales</taxon>
        <taxon>Nectriaceae</taxon>
        <taxon>Fusarium</taxon>
        <taxon>Fusarium oxysporum species complex</taxon>
    </lineage>
</organism>
<protein>
    <submittedName>
        <fullName evidence="2">Uncharacterized protein</fullName>
    </submittedName>
</protein>
<evidence type="ECO:0000256" key="1">
    <source>
        <dbReference type="SAM" id="Phobius"/>
    </source>
</evidence>
<dbReference type="AlphaFoldDB" id="W9I569"/>
<dbReference type="Proteomes" id="UP000030753">
    <property type="component" value="Unassembled WGS sequence"/>
</dbReference>
<gene>
    <name evidence="2" type="ORF">FOYG_07440</name>
</gene>
<feature type="transmembrane region" description="Helical" evidence="1">
    <location>
        <begin position="414"/>
        <end position="436"/>
    </location>
</feature>
<sequence>MDTAEHRAPPLHINHHLGICSHAAMDDDANHAVADLAHALGFQDGQQSTYVPYLNYIQGCWPGKRTKAEFLKLFAEVVTFFMEHHESSVQSYIGSLVNNSQHIYFQDTPPASQVRQIAVEDAVLLILGSWTLMHTYFIPLHGRPRHIFRMASNRHPDIEPLQQSLFNFIESSGLIPNPREALTPVESVTQQDVELDDMSSLSPSLAHHSSAGLIESLSIEARDLNLSKLMTLARVRLIWTDNLSRHLLLSRRGQKKYLELFALPCALHRGTLNVFGTIGISANLLDEVESSYANLFNPTVPNRIHKYAERLIGLRLWCWCLSYSSQRLKSRELRMLKGQVSRVGRHNDRFRYGKLQLPYDPMLEDLAGREATWWDQTEFENLWPRILALEKCLQEARPWSFWVLLRDKRDTVQYWTFLFGTVILALTMVQVVLGAVQVARS</sequence>
<accession>W9I569</accession>
<dbReference type="OrthoDB" id="5428890at2759"/>
<keyword evidence="1" id="KW-0472">Membrane</keyword>
<dbReference type="EMBL" id="JH717843">
    <property type="protein sequence ID" value="EWY89782.1"/>
    <property type="molecule type" value="Genomic_DNA"/>
</dbReference>
<dbReference type="HOGENOM" id="CLU_621187_0_0_1"/>
<proteinExistence type="predicted"/>
<name>W9I569_FUSOX</name>
<reference evidence="2 3" key="1">
    <citation type="submission" date="2011-06" db="EMBL/GenBank/DDBJ databases">
        <title>The Genome Sequence of Fusarium oxysporum FOSC 3-a.</title>
        <authorList>
            <consortium name="The Broad Institute Genome Sequencing Platform"/>
            <person name="Ma L.-J."/>
            <person name="Gale L.R."/>
            <person name="Schwartz D.C."/>
            <person name="Zhou S."/>
            <person name="Corby-Kistler H."/>
            <person name="Young S.K."/>
            <person name="Zeng Q."/>
            <person name="Gargeya S."/>
            <person name="Fitzgerald M."/>
            <person name="Haas B."/>
            <person name="Abouelleil A."/>
            <person name="Alvarado L."/>
            <person name="Arachchi H.M."/>
            <person name="Berlin A."/>
            <person name="Brown A."/>
            <person name="Chapman S.B."/>
            <person name="Chen Z."/>
            <person name="Dunbar C."/>
            <person name="Freedman E."/>
            <person name="Gearin G."/>
            <person name="Gellesch M."/>
            <person name="Goldberg J."/>
            <person name="Griggs A."/>
            <person name="Gujja S."/>
            <person name="Heiman D."/>
            <person name="Howarth C."/>
            <person name="Larson L."/>
            <person name="Lui A."/>
            <person name="MacDonald P.J.P."/>
            <person name="Mehta T."/>
            <person name="Montmayeur A."/>
            <person name="Murphy C."/>
            <person name="Neiman D."/>
            <person name="Pearson M."/>
            <person name="Priest M."/>
            <person name="Roberts A."/>
            <person name="Saif S."/>
            <person name="Shea T."/>
            <person name="Shenoy N."/>
            <person name="Sisk P."/>
            <person name="Stolte C."/>
            <person name="Sykes S."/>
            <person name="Wortman J."/>
            <person name="Nusbaum C."/>
            <person name="Birren B."/>
        </authorList>
    </citation>
    <scope>NUCLEOTIDE SEQUENCE [LARGE SCALE GENOMIC DNA]</scope>
    <source>
        <strain evidence="3">FOSC 3-a</strain>
    </source>
</reference>
<evidence type="ECO:0000313" key="2">
    <source>
        <dbReference type="EMBL" id="EWY89782.1"/>
    </source>
</evidence>